<dbReference type="NCBIfam" id="TIGR00383">
    <property type="entry name" value="corA"/>
    <property type="match status" value="1"/>
</dbReference>
<feature type="transmembrane region" description="Helical" evidence="12">
    <location>
        <begin position="299"/>
        <end position="319"/>
    </location>
</feature>
<evidence type="ECO:0000256" key="10">
    <source>
        <dbReference type="ARBA" id="ARBA00034269"/>
    </source>
</evidence>
<dbReference type="RefSeq" id="WP_106853502.1">
    <property type="nucleotide sequence ID" value="NZ_OGTP01000002.1"/>
</dbReference>
<comment type="subcellular location">
    <subcellularLocation>
        <location evidence="1">Cell membrane</location>
        <topology evidence="1">Multi-pass membrane protein</topology>
    </subcellularLocation>
    <subcellularLocation>
        <location evidence="12">Membrane</location>
        <topology evidence="12">Multi-pass membrane protein</topology>
    </subcellularLocation>
</comment>
<evidence type="ECO:0000256" key="9">
    <source>
        <dbReference type="ARBA" id="ARBA00023136"/>
    </source>
</evidence>
<proteinExistence type="inferred from homology"/>
<dbReference type="PANTHER" id="PTHR46494">
    <property type="entry name" value="CORA FAMILY METAL ION TRANSPORTER (EUROFUNG)"/>
    <property type="match status" value="1"/>
</dbReference>
<dbReference type="Pfam" id="PF01544">
    <property type="entry name" value="CorA"/>
    <property type="match status" value="1"/>
</dbReference>
<sequence>MLVNCVAYQAGTKLADIRIDEIGCYVQKPECFVWVALKDPDPAELDTMKQQFGLDDLAIEDVRNGHQWPKIEEYEDSLLAVLHTVELDKDGELHIGEVDVFAGSNYVLSVRTRSQLGLQSVRARCEREPKRLKKGSGFILYALIDHVVDGYFPIIATLSTELEKIEARIFEGHSLGASRLIIEDLYSLKQRFVLMEHHVVPLLEGIGKLTGGRVPRVCKGLASYFKDVYLHLARIVKAIEGRGEMIVTAIEVNLGMIALAENEVTKRLGAFAALFAVPTMIAGVYGMNFENLPELHYKYGYPVCLMLMLIIDVILYWRFRKSGWL</sequence>
<dbReference type="GO" id="GO:0015095">
    <property type="term" value="F:magnesium ion transmembrane transporter activity"/>
    <property type="evidence" value="ECO:0007669"/>
    <property type="project" value="UniProtKB-UniRule"/>
</dbReference>
<evidence type="ECO:0000256" key="11">
    <source>
        <dbReference type="ARBA" id="ARBA00045497"/>
    </source>
</evidence>
<evidence type="ECO:0000256" key="8">
    <source>
        <dbReference type="ARBA" id="ARBA00023065"/>
    </source>
</evidence>
<evidence type="ECO:0000256" key="4">
    <source>
        <dbReference type="ARBA" id="ARBA00022475"/>
    </source>
</evidence>
<keyword evidence="6 12" id="KW-0460">Magnesium</keyword>
<dbReference type="Gene3D" id="1.20.58.340">
    <property type="entry name" value="Magnesium transport protein CorA, transmembrane region"/>
    <property type="match status" value="2"/>
</dbReference>
<evidence type="ECO:0000256" key="1">
    <source>
        <dbReference type="ARBA" id="ARBA00004651"/>
    </source>
</evidence>
<dbReference type="GO" id="GO:0050897">
    <property type="term" value="F:cobalt ion binding"/>
    <property type="evidence" value="ECO:0007669"/>
    <property type="project" value="TreeGrafter"/>
</dbReference>
<reference evidence="14" key="1">
    <citation type="submission" date="2018-01" db="EMBL/GenBank/DDBJ databases">
        <authorList>
            <person name="Peeters C."/>
        </authorList>
    </citation>
    <scope>NUCLEOTIDE SEQUENCE [LARGE SCALE GENOMIC DNA]</scope>
</reference>
<protein>
    <recommendedName>
        <fullName evidence="12">Magnesium transport protein CorA</fullName>
    </recommendedName>
</protein>
<dbReference type="CDD" id="cd12830">
    <property type="entry name" value="MtCorA-like"/>
    <property type="match status" value="1"/>
</dbReference>
<dbReference type="SUPFAM" id="SSF143865">
    <property type="entry name" value="CorA soluble domain-like"/>
    <property type="match status" value="1"/>
</dbReference>
<keyword evidence="14" id="KW-1185">Reference proteome</keyword>
<dbReference type="Proteomes" id="UP000238169">
    <property type="component" value="Unassembled WGS sequence"/>
</dbReference>
<keyword evidence="7 12" id="KW-1133">Transmembrane helix</keyword>
<dbReference type="SUPFAM" id="SSF144083">
    <property type="entry name" value="Magnesium transport protein CorA, transmembrane region"/>
    <property type="match status" value="1"/>
</dbReference>
<dbReference type="InterPro" id="IPR045863">
    <property type="entry name" value="CorA_TM1_TM2"/>
</dbReference>
<evidence type="ECO:0000256" key="6">
    <source>
        <dbReference type="ARBA" id="ARBA00022842"/>
    </source>
</evidence>
<dbReference type="InterPro" id="IPR045861">
    <property type="entry name" value="CorA_cytoplasmic_dom"/>
</dbReference>
<dbReference type="PANTHER" id="PTHR46494:SF1">
    <property type="entry name" value="CORA FAMILY METAL ION TRANSPORTER (EUROFUNG)"/>
    <property type="match status" value="1"/>
</dbReference>
<evidence type="ECO:0000256" key="3">
    <source>
        <dbReference type="ARBA" id="ARBA00022448"/>
    </source>
</evidence>
<dbReference type="FunFam" id="1.20.58.340:FF:000004">
    <property type="entry name" value="Magnesium transport protein CorA"/>
    <property type="match status" value="1"/>
</dbReference>
<keyword evidence="5 12" id="KW-0812">Transmembrane</keyword>
<evidence type="ECO:0000256" key="2">
    <source>
        <dbReference type="ARBA" id="ARBA00009765"/>
    </source>
</evidence>
<dbReference type="OrthoDB" id="9803416at2"/>
<name>A0A2U3I0Y6_9BURK</name>
<dbReference type="GO" id="GO:0015087">
    <property type="term" value="F:cobalt ion transmembrane transporter activity"/>
    <property type="evidence" value="ECO:0007669"/>
    <property type="project" value="UniProtKB-UniRule"/>
</dbReference>
<comment type="catalytic activity">
    <reaction evidence="10">
        <text>Mg(2+)(in) = Mg(2+)(out)</text>
        <dbReference type="Rhea" id="RHEA:29827"/>
        <dbReference type="ChEBI" id="CHEBI:18420"/>
    </reaction>
</comment>
<gene>
    <name evidence="12" type="primary">corA</name>
    <name evidence="13" type="ORF">NOV72_01021</name>
</gene>
<keyword evidence="9 12" id="KW-0472">Membrane</keyword>
<evidence type="ECO:0000256" key="7">
    <source>
        <dbReference type="ARBA" id="ARBA00022989"/>
    </source>
</evidence>
<dbReference type="GO" id="GO:0005886">
    <property type="term" value="C:plasma membrane"/>
    <property type="evidence" value="ECO:0007669"/>
    <property type="project" value="UniProtKB-SubCell"/>
</dbReference>
<evidence type="ECO:0000313" key="13">
    <source>
        <dbReference type="EMBL" id="SPB13757.1"/>
    </source>
</evidence>
<dbReference type="AlphaFoldDB" id="A0A2U3I0Y6"/>
<dbReference type="InterPro" id="IPR004488">
    <property type="entry name" value="Mg/Co-transport_prot_CorA"/>
</dbReference>
<evidence type="ECO:0000256" key="12">
    <source>
        <dbReference type="RuleBase" id="RU362010"/>
    </source>
</evidence>
<dbReference type="Gene3D" id="3.30.460.20">
    <property type="entry name" value="CorA soluble domain-like"/>
    <property type="match status" value="1"/>
</dbReference>
<keyword evidence="3 12" id="KW-0813">Transport</keyword>
<comment type="similarity">
    <text evidence="2 12">Belongs to the CorA metal ion transporter (MIT) (TC 1.A.35) family.</text>
</comment>
<evidence type="ECO:0000256" key="5">
    <source>
        <dbReference type="ARBA" id="ARBA00022692"/>
    </source>
</evidence>
<keyword evidence="8 12" id="KW-0406">Ion transport</keyword>
<organism evidence="13 14">
    <name type="scientific">Caballeronia novacaledonica</name>
    <dbReference type="NCBI Taxonomy" id="1544861"/>
    <lineage>
        <taxon>Bacteria</taxon>
        <taxon>Pseudomonadati</taxon>
        <taxon>Pseudomonadota</taxon>
        <taxon>Betaproteobacteria</taxon>
        <taxon>Burkholderiales</taxon>
        <taxon>Burkholderiaceae</taxon>
        <taxon>Caballeronia</taxon>
    </lineage>
</organism>
<dbReference type="InterPro" id="IPR002523">
    <property type="entry name" value="MgTranspt_CorA/ZnTranspt_ZntB"/>
</dbReference>
<comment type="function">
    <text evidence="11">Mediates influx of magnesium ions. Alternates between open and closed states. Activated by low cytoplasmic Mg(2+) levels. Inactive when cytoplasmic Mg(2+) levels are high.</text>
</comment>
<keyword evidence="4 12" id="KW-1003">Cell membrane</keyword>
<evidence type="ECO:0000313" key="14">
    <source>
        <dbReference type="Proteomes" id="UP000238169"/>
    </source>
</evidence>
<accession>A0A2U3I0Y6</accession>
<dbReference type="GO" id="GO:0000287">
    <property type="term" value="F:magnesium ion binding"/>
    <property type="evidence" value="ECO:0007669"/>
    <property type="project" value="TreeGrafter"/>
</dbReference>
<feature type="transmembrane region" description="Helical" evidence="12">
    <location>
        <begin position="268"/>
        <end position="287"/>
    </location>
</feature>
<dbReference type="EMBL" id="OGTP01000002">
    <property type="protein sequence ID" value="SPB13757.1"/>
    <property type="molecule type" value="Genomic_DNA"/>
</dbReference>